<dbReference type="AlphaFoldDB" id="A0A371GZD8"/>
<dbReference type="EMBL" id="QJKJ01004015">
    <property type="protein sequence ID" value="RDX95928.1"/>
    <property type="molecule type" value="Genomic_DNA"/>
</dbReference>
<organism evidence="1 2">
    <name type="scientific">Mucuna pruriens</name>
    <name type="common">Velvet bean</name>
    <name type="synonym">Dolichos pruriens</name>
    <dbReference type="NCBI Taxonomy" id="157652"/>
    <lineage>
        <taxon>Eukaryota</taxon>
        <taxon>Viridiplantae</taxon>
        <taxon>Streptophyta</taxon>
        <taxon>Embryophyta</taxon>
        <taxon>Tracheophyta</taxon>
        <taxon>Spermatophyta</taxon>
        <taxon>Magnoliopsida</taxon>
        <taxon>eudicotyledons</taxon>
        <taxon>Gunneridae</taxon>
        <taxon>Pentapetalae</taxon>
        <taxon>rosids</taxon>
        <taxon>fabids</taxon>
        <taxon>Fabales</taxon>
        <taxon>Fabaceae</taxon>
        <taxon>Papilionoideae</taxon>
        <taxon>50 kb inversion clade</taxon>
        <taxon>NPAAA clade</taxon>
        <taxon>indigoferoid/millettioid clade</taxon>
        <taxon>Phaseoleae</taxon>
        <taxon>Mucuna</taxon>
    </lineage>
</organism>
<accession>A0A371GZD8</accession>
<evidence type="ECO:0000313" key="2">
    <source>
        <dbReference type="Proteomes" id="UP000257109"/>
    </source>
</evidence>
<reference evidence="1" key="1">
    <citation type="submission" date="2018-05" db="EMBL/GenBank/DDBJ databases">
        <title>Draft genome of Mucuna pruriens seed.</title>
        <authorList>
            <person name="Nnadi N.E."/>
            <person name="Vos R."/>
            <person name="Hasami M.H."/>
            <person name="Devisetty U.K."/>
            <person name="Aguiy J.C."/>
        </authorList>
    </citation>
    <scope>NUCLEOTIDE SEQUENCE [LARGE SCALE GENOMIC DNA]</scope>
    <source>
        <strain evidence="1">JCA_2017</strain>
    </source>
</reference>
<sequence length="125" mass="14047">MIDNDDVVGANAKQKVPTESTGIRKVKRHRRHLHAVPRRQVVARVEQRHAVRLRQPLRPPHERVAESVVHLAPQPRHRRAGIYNNPAAAGGVDLETRLLNRQHVAADADSSHAEIVKRVELGVPH</sequence>
<dbReference type="OrthoDB" id="10535843at2759"/>
<evidence type="ECO:0000313" key="1">
    <source>
        <dbReference type="EMBL" id="RDX95928.1"/>
    </source>
</evidence>
<name>A0A371GZD8_MUCPR</name>
<comment type="caution">
    <text evidence="1">The sequence shown here is derived from an EMBL/GenBank/DDBJ whole genome shotgun (WGS) entry which is preliminary data.</text>
</comment>
<dbReference type="Proteomes" id="UP000257109">
    <property type="component" value="Unassembled WGS sequence"/>
</dbReference>
<protein>
    <submittedName>
        <fullName evidence="1">Uncharacterized protein</fullName>
    </submittedName>
</protein>
<keyword evidence="2" id="KW-1185">Reference proteome</keyword>
<proteinExistence type="predicted"/>
<feature type="non-terminal residue" evidence="1">
    <location>
        <position position="1"/>
    </location>
</feature>
<gene>
    <name evidence="1" type="ORF">CR513_21478</name>
</gene>